<reference evidence="3" key="1">
    <citation type="submission" date="2022-03" db="EMBL/GenBank/DDBJ databases">
        <title>A functionally conserved STORR gene fusion in Papaver species that diverged 16.8 million years ago.</title>
        <authorList>
            <person name="Catania T."/>
        </authorList>
    </citation>
    <scope>NUCLEOTIDE SEQUENCE</scope>
    <source>
        <strain evidence="3">S-191538</strain>
    </source>
</reference>
<accession>A0AA41VAE7</accession>
<keyword evidence="4" id="KW-1185">Reference proteome</keyword>
<feature type="transmembrane region" description="Helical" evidence="2">
    <location>
        <begin position="81"/>
        <end position="107"/>
    </location>
</feature>
<feature type="region of interest" description="Disordered" evidence="1">
    <location>
        <begin position="216"/>
        <end position="243"/>
    </location>
</feature>
<evidence type="ECO:0000313" key="3">
    <source>
        <dbReference type="EMBL" id="MCL7030813.1"/>
    </source>
</evidence>
<name>A0AA41VAE7_PAPNU</name>
<gene>
    <name evidence="3" type="ORF">MKW94_014977</name>
</gene>
<dbReference type="EMBL" id="JAJJMA010105629">
    <property type="protein sequence ID" value="MCL7030813.1"/>
    <property type="molecule type" value="Genomic_DNA"/>
</dbReference>
<feature type="non-terminal residue" evidence="3">
    <location>
        <position position="288"/>
    </location>
</feature>
<comment type="caution">
    <text evidence="3">The sequence shown here is derived from an EMBL/GenBank/DDBJ whole genome shotgun (WGS) entry which is preliminary data.</text>
</comment>
<evidence type="ECO:0000256" key="2">
    <source>
        <dbReference type="SAM" id="Phobius"/>
    </source>
</evidence>
<keyword evidence="2" id="KW-0472">Membrane</keyword>
<organism evidence="3 4">
    <name type="scientific">Papaver nudicaule</name>
    <name type="common">Iceland poppy</name>
    <dbReference type="NCBI Taxonomy" id="74823"/>
    <lineage>
        <taxon>Eukaryota</taxon>
        <taxon>Viridiplantae</taxon>
        <taxon>Streptophyta</taxon>
        <taxon>Embryophyta</taxon>
        <taxon>Tracheophyta</taxon>
        <taxon>Spermatophyta</taxon>
        <taxon>Magnoliopsida</taxon>
        <taxon>Ranunculales</taxon>
        <taxon>Papaveraceae</taxon>
        <taxon>Papaveroideae</taxon>
        <taxon>Papaver</taxon>
    </lineage>
</organism>
<protein>
    <submittedName>
        <fullName evidence="3">Uncharacterized protein</fullName>
    </submittedName>
</protein>
<evidence type="ECO:0000256" key="1">
    <source>
        <dbReference type="SAM" id="MobiDB-lite"/>
    </source>
</evidence>
<sequence length="288" mass="31303">MQTKFGATGRSASMEQPHFVYGDRPAEPVATCDQPLEFTPTFSREHDPHSQPSYAHLDPTPSVVSGVVYPPVPPVPSGVQVLFLCYLCFVVAYLLVFDVSILILVLFQFDPSFGPPGPGHTTSMFGQIAGSNFRPAIAGVSTQYGLGTGISVHPTTPFLGDANGGSTVSDRPKKASVPNWLREEIIKQKPTMANSYQEYPEGDSTNSIEEESMNKSFINGDQAGNKSISPSRISNDEDDDEDDMKAAKTAAINQKIKRVLTEVLLKVTDELFDEIATKVLDEDDVTVE</sequence>
<dbReference type="Proteomes" id="UP001177140">
    <property type="component" value="Unassembled WGS sequence"/>
</dbReference>
<dbReference type="AlphaFoldDB" id="A0AA41VAE7"/>
<keyword evidence="2" id="KW-1133">Transmembrane helix</keyword>
<keyword evidence="2" id="KW-0812">Transmembrane</keyword>
<evidence type="ECO:0000313" key="4">
    <source>
        <dbReference type="Proteomes" id="UP001177140"/>
    </source>
</evidence>
<feature type="compositionally biased region" description="Polar residues" evidence="1">
    <location>
        <begin position="216"/>
        <end position="233"/>
    </location>
</feature>
<proteinExistence type="predicted"/>